<feature type="transmembrane region" description="Helical" evidence="7">
    <location>
        <begin position="308"/>
        <end position="327"/>
    </location>
</feature>
<sequence length="344" mass="38507">MNHSLVIEEVLAHPQDVSWLPWAVQYFFFIGIAACAALFACVLHWRKQEMPELENLTLLIALTCAITAPLALTADLHQTARVWHFYAWPTPWSWMPWGALFLPLFTGFLGLWFLAQHVKRLTLKSYSVAKWLAIGSALSAIGLLVYTGREVSVVQARPVWFSYAFPVAMFLSALQTFLALLIAATKREGTLTRKLAWGQTVTLMVLALVVVIWVSGNTLSGSAIRQWLNVAPLARHYAIGWVALWLVSLVLCGLVLRNPLLLPLRILLVFSAMALCWLMRWTLLIQVQTVPKFNALFNPYTLPGGTDGWLAIVGTFGLWIALIIIEWKGLPLIMRLINSCAIMG</sequence>
<dbReference type="PANTHER" id="PTHR34856:SF2">
    <property type="entry name" value="PROTEIN NRFD"/>
    <property type="match status" value="1"/>
</dbReference>
<feature type="transmembrane region" description="Helical" evidence="7">
    <location>
        <begin position="127"/>
        <end position="148"/>
    </location>
</feature>
<keyword evidence="4 7" id="KW-0812">Transmembrane</keyword>
<feature type="transmembrane region" description="Helical" evidence="7">
    <location>
        <begin position="236"/>
        <end position="256"/>
    </location>
</feature>
<accession>A0AAD1L1V1</accession>
<feature type="transmembrane region" description="Helical" evidence="7">
    <location>
        <begin position="94"/>
        <end position="115"/>
    </location>
</feature>
<evidence type="ECO:0000256" key="1">
    <source>
        <dbReference type="ARBA" id="ARBA00004651"/>
    </source>
</evidence>
<evidence type="ECO:0000256" key="7">
    <source>
        <dbReference type="SAM" id="Phobius"/>
    </source>
</evidence>
<evidence type="ECO:0000313" key="9">
    <source>
        <dbReference type="Proteomes" id="UP001058317"/>
    </source>
</evidence>
<feature type="transmembrane region" description="Helical" evidence="7">
    <location>
        <begin position="268"/>
        <end position="288"/>
    </location>
</feature>
<feature type="transmembrane region" description="Helical" evidence="7">
    <location>
        <begin position="20"/>
        <end position="43"/>
    </location>
</feature>
<protein>
    <submittedName>
        <fullName evidence="8">Tetrathionate reductase subunit C</fullName>
    </submittedName>
</protein>
<dbReference type="Proteomes" id="UP001058317">
    <property type="component" value="Chromosome"/>
</dbReference>
<dbReference type="InterPro" id="IPR052049">
    <property type="entry name" value="Electron_transfer_protein"/>
</dbReference>
<dbReference type="AlphaFoldDB" id="A0AAD1L1V1"/>
<evidence type="ECO:0000256" key="3">
    <source>
        <dbReference type="ARBA" id="ARBA00022475"/>
    </source>
</evidence>
<evidence type="ECO:0000256" key="6">
    <source>
        <dbReference type="ARBA" id="ARBA00023136"/>
    </source>
</evidence>
<dbReference type="RefSeq" id="WP_181533311.1">
    <property type="nucleotide sequence ID" value="NZ_AP026382.1"/>
</dbReference>
<feature type="transmembrane region" description="Helical" evidence="7">
    <location>
        <begin position="55"/>
        <end position="74"/>
    </location>
</feature>
<keyword evidence="6 7" id="KW-0472">Membrane</keyword>
<name>A0AAD1L1V1_CITBR</name>
<dbReference type="Pfam" id="PF03916">
    <property type="entry name" value="NrfD"/>
    <property type="match status" value="1"/>
</dbReference>
<evidence type="ECO:0000256" key="5">
    <source>
        <dbReference type="ARBA" id="ARBA00022989"/>
    </source>
</evidence>
<dbReference type="EMBL" id="AP026382">
    <property type="protein sequence ID" value="BDN97099.1"/>
    <property type="molecule type" value="Genomic_DNA"/>
</dbReference>
<dbReference type="InterPro" id="IPR005614">
    <property type="entry name" value="NrfD-like"/>
</dbReference>
<evidence type="ECO:0000256" key="4">
    <source>
        <dbReference type="ARBA" id="ARBA00022692"/>
    </source>
</evidence>
<proteinExistence type="inferred from homology"/>
<gene>
    <name evidence="8" type="primary">ttrC</name>
    <name evidence="8" type="ORF">KAM621c_22040</name>
</gene>
<feature type="transmembrane region" description="Helical" evidence="7">
    <location>
        <begin position="195"/>
        <end position="216"/>
    </location>
</feature>
<organism evidence="8 9">
    <name type="scientific">Citrobacter braakii</name>
    <dbReference type="NCBI Taxonomy" id="57706"/>
    <lineage>
        <taxon>Bacteria</taxon>
        <taxon>Pseudomonadati</taxon>
        <taxon>Pseudomonadota</taxon>
        <taxon>Gammaproteobacteria</taxon>
        <taxon>Enterobacterales</taxon>
        <taxon>Enterobacteriaceae</taxon>
        <taxon>Citrobacter</taxon>
        <taxon>Citrobacter freundii complex</taxon>
    </lineage>
</organism>
<evidence type="ECO:0000256" key="2">
    <source>
        <dbReference type="ARBA" id="ARBA00008929"/>
    </source>
</evidence>
<dbReference type="NCBIfam" id="NF011568">
    <property type="entry name" value="PRK14992.1"/>
    <property type="match status" value="1"/>
</dbReference>
<feature type="transmembrane region" description="Helical" evidence="7">
    <location>
        <begin position="160"/>
        <end position="183"/>
    </location>
</feature>
<dbReference type="GO" id="GO:0005886">
    <property type="term" value="C:plasma membrane"/>
    <property type="evidence" value="ECO:0007669"/>
    <property type="project" value="UniProtKB-SubCell"/>
</dbReference>
<dbReference type="PANTHER" id="PTHR34856">
    <property type="entry name" value="PROTEIN NRFD"/>
    <property type="match status" value="1"/>
</dbReference>
<dbReference type="FunFam" id="1.20.1630.10:FF:000002">
    <property type="entry name" value="Tetrathionate reductase subunit C"/>
    <property type="match status" value="1"/>
</dbReference>
<evidence type="ECO:0000313" key="8">
    <source>
        <dbReference type="EMBL" id="BDN97099.1"/>
    </source>
</evidence>
<dbReference type="Gene3D" id="1.20.1630.10">
    <property type="entry name" value="Formate dehydrogenase/DMSO reductase domain"/>
    <property type="match status" value="1"/>
</dbReference>
<keyword evidence="5 7" id="KW-1133">Transmembrane helix</keyword>
<comment type="similarity">
    <text evidence="2">Belongs to the NrfD family.</text>
</comment>
<reference evidence="8" key="1">
    <citation type="submission" date="2022-07" db="EMBL/GenBank/DDBJ databases">
        <title>Complete genome sequence of carbapenem-resistant Citrobacter spp. in Japan.</title>
        <authorList>
            <person name="Maehana S."/>
            <person name="Suzuki M."/>
            <person name="Kitasato H."/>
        </authorList>
    </citation>
    <scope>NUCLEOTIDE SEQUENCE</scope>
    <source>
        <strain evidence="8">KAM621</strain>
    </source>
</reference>
<comment type="subcellular location">
    <subcellularLocation>
        <location evidence="1">Cell membrane</location>
        <topology evidence="1">Multi-pass membrane protein</topology>
    </subcellularLocation>
</comment>
<keyword evidence="3" id="KW-1003">Cell membrane</keyword>